<dbReference type="InterPro" id="IPR031664">
    <property type="entry name" value="DUF5085"/>
</dbReference>
<keyword evidence="2" id="KW-1185">Reference proteome</keyword>
<dbReference type="Gene3D" id="3.20.80.10">
    <property type="entry name" value="Regulatory factor, effector binding domain"/>
    <property type="match status" value="1"/>
</dbReference>
<reference evidence="1 2" key="1">
    <citation type="submission" date="2018-05" db="EMBL/GenBank/DDBJ databases">
        <title>Draft genome sequence of Streptococcus panodentis CCUG 70867T.</title>
        <authorList>
            <person name="Salva-Serra F."/>
            <person name="Mendez V."/>
            <person name="Jaen-Luchoro D."/>
            <person name="Gonzales-Siles L."/>
            <person name="Karlsson R."/>
            <person name="Engstrom-Jakobsson H."/>
            <person name="Busquets A."/>
            <person name="Gomila M."/>
            <person name="Pineiro-Iglesias B."/>
            <person name="Bennasar-Figueras A."/>
            <person name="Seeger M."/>
            <person name="Moore E."/>
        </authorList>
    </citation>
    <scope>NUCLEOTIDE SEQUENCE [LARGE SCALE GENOMIC DNA]</scope>
    <source>
        <strain evidence="1 2">CCUG 70867</strain>
    </source>
</reference>
<dbReference type="InterPro" id="IPR011256">
    <property type="entry name" value="Reg_factor_effector_dom_sf"/>
</dbReference>
<dbReference type="Pfam" id="PF16895">
    <property type="entry name" value="DUF5085"/>
    <property type="match status" value="1"/>
</dbReference>
<evidence type="ECO:0000313" key="2">
    <source>
        <dbReference type="Proteomes" id="UP001519349"/>
    </source>
</evidence>
<organism evidence="1 2">
    <name type="scientific">Streptococcus panodentis</name>
    <dbReference type="NCBI Taxonomy" id="1581472"/>
    <lineage>
        <taxon>Bacteria</taxon>
        <taxon>Bacillati</taxon>
        <taxon>Bacillota</taxon>
        <taxon>Bacilli</taxon>
        <taxon>Lactobacillales</taxon>
        <taxon>Streptococcaceae</taxon>
        <taxon>Streptococcus</taxon>
    </lineage>
</organism>
<proteinExistence type="predicted"/>
<comment type="caution">
    <text evidence="1">The sequence shown here is derived from an EMBL/GenBank/DDBJ whole genome shotgun (WGS) entry which is preliminary data.</text>
</comment>
<protein>
    <submittedName>
        <fullName evidence="1">DUF5085 domain-containing protein</fullName>
    </submittedName>
</protein>
<dbReference type="Proteomes" id="UP001519349">
    <property type="component" value="Unassembled WGS sequence"/>
</dbReference>
<gene>
    <name evidence="1" type="ORF">DHL47_13395</name>
</gene>
<dbReference type="RefSeq" id="WP_209552159.1">
    <property type="nucleotide sequence ID" value="NZ_QFAY01000046.1"/>
</dbReference>
<name>A0ABS5B0E1_9STRE</name>
<evidence type="ECO:0000313" key="1">
    <source>
        <dbReference type="EMBL" id="MBP2622284.1"/>
    </source>
</evidence>
<sequence>MKLPVDVVKVEKIAFQNVVRKRASFHYSEMDKHLSQFVSELTEAGYQLKGPFFYSLNNVPLNEIVDIEMFMPISNNAFHLEGYKFSTYFEVRDLLKTVVKGDFSAMTEVGFAKLVLSLEENDLEIATPFYHIVPQDGLRYLELLVGYY</sequence>
<dbReference type="EMBL" id="QFAY01000046">
    <property type="protein sequence ID" value="MBP2622284.1"/>
    <property type="molecule type" value="Genomic_DNA"/>
</dbReference>
<accession>A0ABS5B0E1</accession>